<feature type="domain" description="MoaB/Mog" evidence="9">
    <location>
        <begin position="221"/>
        <end position="357"/>
    </location>
</feature>
<accession>A0ABN3NKI1</accession>
<dbReference type="Gene3D" id="2.170.190.11">
    <property type="entry name" value="Molybdopterin biosynthesis moea protein, domain 3"/>
    <property type="match status" value="1"/>
</dbReference>
<dbReference type="PANTHER" id="PTHR10192">
    <property type="entry name" value="MOLYBDOPTERIN BIOSYNTHESIS PROTEIN"/>
    <property type="match status" value="1"/>
</dbReference>
<keyword evidence="5 7" id="KW-0501">Molybdenum cofactor biosynthesis</keyword>
<comment type="catalytic activity">
    <reaction evidence="6">
        <text>adenylyl-molybdopterin + molybdate = Mo-molybdopterin + AMP + H(+)</text>
        <dbReference type="Rhea" id="RHEA:35047"/>
        <dbReference type="ChEBI" id="CHEBI:15378"/>
        <dbReference type="ChEBI" id="CHEBI:36264"/>
        <dbReference type="ChEBI" id="CHEBI:62727"/>
        <dbReference type="ChEBI" id="CHEBI:71302"/>
        <dbReference type="ChEBI" id="CHEBI:456215"/>
        <dbReference type="EC" id="2.10.1.1"/>
    </reaction>
</comment>
<evidence type="ECO:0000256" key="7">
    <source>
        <dbReference type="RuleBase" id="RU365090"/>
    </source>
</evidence>
<dbReference type="CDD" id="cd00887">
    <property type="entry name" value="MoeA"/>
    <property type="match status" value="1"/>
</dbReference>
<dbReference type="InterPro" id="IPR005110">
    <property type="entry name" value="MoeA_linker/N"/>
</dbReference>
<keyword evidence="7" id="KW-0808">Transferase</keyword>
<keyword evidence="4 7" id="KW-0500">Molybdenum</keyword>
<dbReference type="Gene3D" id="2.40.340.10">
    <property type="entry name" value="MoeA, C-terminal, domain IV"/>
    <property type="match status" value="1"/>
</dbReference>
<dbReference type="PANTHER" id="PTHR10192:SF5">
    <property type="entry name" value="GEPHYRIN"/>
    <property type="match status" value="1"/>
</dbReference>
<dbReference type="EMBL" id="BAAASG010000040">
    <property type="protein sequence ID" value="GAA2524106.1"/>
    <property type="molecule type" value="Genomic_DNA"/>
</dbReference>
<evidence type="ECO:0000256" key="2">
    <source>
        <dbReference type="ARBA" id="ARBA00005046"/>
    </source>
</evidence>
<dbReference type="InterPro" id="IPR036135">
    <property type="entry name" value="MoeA_linker/N_sf"/>
</dbReference>
<comment type="function">
    <text evidence="1 7">Catalyzes the insertion of molybdate into adenylated molybdopterin with the concomitant release of AMP.</text>
</comment>
<evidence type="ECO:0000313" key="11">
    <source>
        <dbReference type="Proteomes" id="UP001501777"/>
    </source>
</evidence>
<dbReference type="SUPFAM" id="SSF53218">
    <property type="entry name" value="Molybdenum cofactor biosynthesis proteins"/>
    <property type="match status" value="1"/>
</dbReference>
<name>A0ABN3NKI1_STRLO</name>
<keyword evidence="11" id="KW-1185">Reference proteome</keyword>
<evidence type="ECO:0000256" key="1">
    <source>
        <dbReference type="ARBA" id="ARBA00002901"/>
    </source>
</evidence>
<evidence type="ECO:0000256" key="4">
    <source>
        <dbReference type="ARBA" id="ARBA00022505"/>
    </source>
</evidence>
<organism evidence="10 11">
    <name type="scientific">Streptomyces longisporus</name>
    <dbReference type="NCBI Taxonomy" id="1948"/>
    <lineage>
        <taxon>Bacteria</taxon>
        <taxon>Bacillati</taxon>
        <taxon>Actinomycetota</taxon>
        <taxon>Actinomycetes</taxon>
        <taxon>Kitasatosporales</taxon>
        <taxon>Streptomycetaceae</taxon>
        <taxon>Streptomyces</taxon>
    </lineage>
</organism>
<evidence type="ECO:0000259" key="9">
    <source>
        <dbReference type="SMART" id="SM00852"/>
    </source>
</evidence>
<sequence length="439" mass="45849">MTKGVRRDRTDHTHPVGTHRSPSADASVPDAPHHREHRKTPHQSSAVTWDQARAYAYSAALPCPAVRVALADALGERLARPLTALSAMPAFDTAAMDGFAVCGLDTQRWTIVGRLRADAADQDMDLAPGQAVEIATGAALPRGASAVLPYEHTQREANSVITVGATRRALEPRQHIRHRGEEYEAGDVLLPVRTELTAMALGLAAAAGHDTLEVMGRPCVRALVTGDELITSGLPGRGRVRDATGPQLPGLVAWAGGRLTSVRHVSDSLDALVGEFDRATEELVIVSGSSSVGPVDHLQAALRRLGAEPLVTSVACRPGHPQSLHQLPDGRLIAGLPGNPLAALVGFLTLVVPAIQGARGLPLPPLPRVGNGGITSHPTMTRLVPVQVRDGRAVPLPHGGSAMLRSVAQADALAVMKPAARPAEGAPLLALPTAHNSSS</sequence>
<dbReference type="InterPro" id="IPR001453">
    <property type="entry name" value="MoaB/Mog_dom"/>
</dbReference>
<comment type="caution">
    <text evidence="10">The sequence shown here is derived from an EMBL/GenBank/DDBJ whole genome shotgun (WGS) entry which is preliminary data.</text>
</comment>
<keyword evidence="7" id="KW-0460">Magnesium</keyword>
<feature type="region of interest" description="Disordered" evidence="8">
    <location>
        <begin position="1"/>
        <end position="47"/>
    </location>
</feature>
<dbReference type="Pfam" id="PF03454">
    <property type="entry name" value="MoeA_C"/>
    <property type="match status" value="1"/>
</dbReference>
<comment type="pathway">
    <text evidence="2 7">Cofactor biosynthesis; molybdopterin biosynthesis.</text>
</comment>
<dbReference type="Proteomes" id="UP001501777">
    <property type="component" value="Unassembled WGS sequence"/>
</dbReference>
<dbReference type="InterPro" id="IPR038987">
    <property type="entry name" value="MoeA-like"/>
</dbReference>
<comment type="cofactor">
    <cofactor evidence="7">
        <name>Mg(2+)</name>
        <dbReference type="ChEBI" id="CHEBI:18420"/>
    </cofactor>
</comment>
<reference evidence="10 11" key="1">
    <citation type="journal article" date="2019" name="Int. J. Syst. Evol. Microbiol.">
        <title>The Global Catalogue of Microorganisms (GCM) 10K type strain sequencing project: providing services to taxonomists for standard genome sequencing and annotation.</title>
        <authorList>
            <consortium name="The Broad Institute Genomics Platform"/>
            <consortium name="The Broad Institute Genome Sequencing Center for Infectious Disease"/>
            <person name="Wu L."/>
            <person name="Ma J."/>
        </authorList>
    </citation>
    <scope>NUCLEOTIDE SEQUENCE [LARGE SCALE GENOMIC DNA]</scope>
    <source>
        <strain evidence="10 11">JCM 4395</strain>
    </source>
</reference>
<dbReference type="InterPro" id="IPR005111">
    <property type="entry name" value="MoeA_C_domain_IV"/>
</dbReference>
<evidence type="ECO:0000256" key="3">
    <source>
        <dbReference type="ARBA" id="ARBA00010763"/>
    </source>
</evidence>
<evidence type="ECO:0000256" key="5">
    <source>
        <dbReference type="ARBA" id="ARBA00023150"/>
    </source>
</evidence>
<dbReference type="SUPFAM" id="SSF63867">
    <property type="entry name" value="MoeA C-terminal domain-like"/>
    <property type="match status" value="1"/>
</dbReference>
<dbReference type="Gene3D" id="3.90.105.10">
    <property type="entry name" value="Molybdopterin biosynthesis moea protein, domain 2"/>
    <property type="match status" value="1"/>
</dbReference>
<dbReference type="InterPro" id="IPR036688">
    <property type="entry name" value="MoeA_C_domain_IV_sf"/>
</dbReference>
<gene>
    <name evidence="10" type="ORF">GCM10010276_89230</name>
</gene>
<dbReference type="Gene3D" id="3.40.980.10">
    <property type="entry name" value="MoaB/Mog-like domain"/>
    <property type="match status" value="1"/>
</dbReference>
<dbReference type="InterPro" id="IPR036425">
    <property type="entry name" value="MoaB/Mog-like_dom_sf"/>
</dbReference>
<evidence type="ECO:0000313" key="10">
    <source>
        <dbReference type="EMBL" id="GAA2524106.1"/>
    </source>
</evidence>
<keyword evidence="7" id="KW-0479">Metal-binding</keyword>
<feature type="compositionally biased region" description="Basic and acidic residues" evidence="8">
    <location>
        <begin position="1"/>
        <end position="14"/>
    </location>
</feature>
<evidence type="ECO:0000256" key="8">
    <source>
        <dbReference type="SAM" id="MobiDB-lite"/>
    </source>
</evidence>
<dbReference type="EC" id="2.10.1.1" evidence="7"/>
<evidence type="ECO:0000256" key="6">
    <source>
        <dbReference type="ARBA" id="ARBA00047317"/>
    </source>
</evidence>
<dbReference type="Pfam" id="PF00994">
    <property type="entry name" value="MoCF_biosynth"/>
    <property type="match status" value="1"/>
</dbReference>
<dbReference type="SUPFAM" id="SSF63882">
    <property type="entry name" value="MoeA N-terminal region -like"/>
    <property type="match status" value="1"/>
</dbReference>
<proteinExistence type="inferred from homology"/>
<comment type="similarity">
    <text evidence="3 7">Belongs to the MoeA family.</text>
</comment>
<dbReference type="SMART" id="SM00852">
    <property type="entry name" value="MoCF_biosynth"/>
    <property type="match status" value="1"/>
</dbReference>
<dbReference type="Pfam" id="PF03453">
    <property type="entry name" value="MoeA_N"/>
    <property type="match status" value="1"/>
</dbReference>
<protein>
    <recommendedName>
        <fullName evidence="7">Molybdopterin molybdenumtransferase</fullName>
        <ecNumber evidence="7">2.10.1.1</ecNumber>
    </recommendedName>
</protein>